<dbReference type="SUPFAM" id="SSF47413">
    <property type="entry name" value="lambda repressor-like DNA-binding domains"/>
    <property type="match status" value="1"/>
</dbReference>
<dbReference type="InterPro" id="IPR010982">
    <property type="entry name" value="Lambda_DNA-bd_dom_sf"/>
</dbReference>
<evidence type="ECO:0000256" key="3">
    <source>
        <dbReference type="ARBA" id="ARBA00023163"/>
    </source>
</evidence>
<evidence type="ECO:0000259" key="5">
    <source>
        <dbReference type="PROSITE" id="PS50943"/>
    </source>
</evidence>
<dbReference type="EMBL" id="JAUJEB010000004">
    <property type="protein sequence ID" value="MDN5214472.1"/>
    <property type="molecule type" value="Genomic_DNA"/>
</dbReference>
<dbReference type="Gene3D" id="3.40.50.2300">
    <property type="match status" value="2"/>
</dbReference>
<keyword evidence="3" id="KW-0804">Transcription</keyword>
<dbReference type="Gene3D" id="1.10.260.40">
    <property type="entry name" value="lambda repressor-like DNA-binding domains"/>
    <property type="match status" value="1"/>
</dbReference>
<dbReference type="InterPro" id="IPR028082">
    <property type="entry name" value="Peripla_BP_I"/>
</dbReference>
<dbReference type="InterPro" id="IPR025997">
    <property type="entry name" value="SBP_2_dom"/>
</dbReference>
<name>A0ABT8LC04_9BACT</name>
<dbReference type="PROSITE" id="PS00356">
    <property type="entry name" value="HTH_LACI_1"/>
    <property type="match status" value="1"/>
</dbReference>
<keyword evidence="2 6" id="KW-0238">DNA-binding</keyword>
<dbReference type="PROSITE" id="PS50943">
    <property type="entry name" value="HTH_CROC1"/>
    <property type="match status" value="1"/>
</dbReference>
<organism evidence="6 7">
    <name type="scientific">Agaribacillus aureus</name>
    <dbReference type="NCBI Taxonomy" id="3051825"/>
    <lineage>
        <taxon>Bacteria</taxon>
        <taxon>Pseudomonadati</taxon>
        <taxon>Bacteroidota</taxon>
        <taxon>Cytophagia</taxon>
        <taxon>Cytophagales</taxon>
        <taxon>Splendidivirgaceae</taxon>
        <taxon>Agaribacillus</taxon>
    </lineage>
</organism>
<evidence type="ECO:0000313" key="6">
    <source>
        <dbReference type="EMBL" id="MDN5214472.1"/>
    </source>
</evidence>
<evidence type="ECO:0000259" key="4">
    <source>
        <dbReference type="PROSITE" id="PS50932"/>
    </source>
</evidence>
<reference evidence="6" key="1">
    <citation type="submission" date="2023-06" db="EMBL/GenBank/DDBJ databases">
        <title>Genomic of Agaribacillus aureum.</title>
        <authorList>
            <person name="Wang G."/>
        </authorList>
    </citation>
    <scope>NUCLEOTIDE SEQUENCE</scope>
    <source>
        <strain evidence="6">BMA12</strain>
    </source>
</reference>
<evidence type="ECO:0000256" key="1">
    <source>
        <dbReference type="ARBA" id="ARBA00023015"/>
    </source>
</evidence>
<dbReference type="CDD" id="cd06307">
    <property type="entry name" value="PBP1_sugar_binding"/>
    <property type="match status" value="1"/>
</dbReference>
<dbReference type="GO" id="GO:0003677">
    <property type="term" value="F:DNA binding"/>
    <property type="evidence" value="ECO:0007669"/>
    <property type="project" value="UniProtKB-KW"/>
</dbReference>
<proteinExistence type="predicted"/>
<keyword evidence="1" id="KW-0805">Transcription regulation</keyword>
<feature type="domain" description="HTH lacI-type" evidence="4">
    <location>
        <begin position="6"/>
        <end position="60"/>
    </location>
</feature>
<dbReference type="Proteomes" id="UP001172083">
    <property type="component" value="Unassembled WGS sequence"/>
</dbReference>
<dbReference type="RefSeq" id="WP_346759805.1">
    <property type="nucleotide sequence ID" value="NZ_JAUJEB010000004.1"/>
</dbReference>
<gene>
    <name evidence="6" type="ORF">QQ020_20495</name>
</gene>
<dbReference type="Pfam" id="PF00356">
    <property type="entry name" value="LacI"/>
    <property type="match status" value="1"/>
</dbReference>
<feature type="domain" description="HTH cro/C1-type" evidence="5">
    <location>
        <begin position="2"/>
        <end position="50"/>
    </location>
</feature>
<keyword evidence="7" id="KW-1185">Reference proteome</keyword>
<evidence type="ECO:0000256" key="2">
    <source>
        <dbReference type="ARBA" id="ARBA00023125"/>
    </source>
</evidence>
<dbReference type="SMART" id="SM00354">
    <property type="entry name" value="HTH_LACI"/>
    <property type="match status" value="1"/>
</dbReference>
<dbReference type="InterPro" id="IPR000843">
    <property type="entry name" value="HTH_LacI"/>
</dbReference>
<dbReference type="Pfam" id="PF13407">
    <property type="entry name" value="Peripla_BP_4"/>
    <property type="match status" value="1"/>
</dbReference>
<dbReference type="PANTHER" id="PTHR30146">
    <property type="entry name" value="LACI-RELATED TRANSCRIPTIONAL REPRESSOR"/>
    <property type="match status" value="1"/>
</dbReference>
<comment type="caution">
    <text evidence="6">The sequence shown here is derived from an EMBL/GenBank/DDBJ whole genome shotgun (WGS) entry which is preliminary data.</text>
</comment>
<dbReference type="PANTHER" id="PTHR30146:SF144">
    <property type="entry name" value="LACI-FAMILY TRANSCRIPTION REGULATOR"/>
    <property type="match status" value="1"/>
</dbReference>
<dbReference type="CDD" id="cd01392">
    <property type="entry name" value="HTH_LacI"/>
    <property type="match status" value="1"/>
</dbReference>
<dbReference type="PROSITE" id="PS50932">
    <property type="entry name" value="HTH_LACI_2"/>
    <property type="match status" value="1"/>
</dbReference>
<protein>
    <submittedName>
        <fullName evidence="6">LacI family DNA-binding transcriptional regulator</fullName>
    </submittedName>
</protein>
<dbReference type="InterPro" id="IPR001387">
    <property type="entry name" value="Cro/C1-type_HTH"/>
</dbReference>
<dbReference type="SUPFAM" id="SSF53822">
    <property type="entry name" value="Periplasmic binding protein-like I"/>
    <property type="match status" value="1"/>
</dbReference>
<evidence type="ECO:0000313" key="7">
    <source>
        <dbReference type="Proteomes" id="UP001172083"/>
    </source>
</evidence>
<sequence>MEKKNYTIKEIAKLAKVSRGTVDRILHQRGNVSDKARQKVEDILKRIDYSPNIIARSLKANKKNRVVVLLPSNEKDSYWDQSVNGILEATKKANQFNVSIDIKKFDVDHPDSFNKLVNEIFIDPPEGILLAPLFYDQSLDFLVKCISANIPYILFNTHIEDSQSLCFIGQDLFASGRVSADLLNLIKIPNKRILIIHFDEDPDTSNHLKEKEIGFRRYFEEKRISVVIESMRLSSHLADHAEEQLQEIFGHDDIGGIYVSTSKAHIIADFLQKKSLQKIPLVGYDLIAENINYLKSGEINFLINQNPKLQAYLGTSYLSDFLVFGKKIERTKLLPLDIITVENLDFYL</sequence>
<accession>A0ABT8LC04</accession>